<feature type="transmembrane region" description="Helical" evidence="1">
    <location>
        <begin position="253"/>
        <end position="271"/>
    </location>
</feature>
<keyword evidence="3" id="KW-1185">Reference proteome</keyword>
<keyword evidence="1" id="KW-0472">Membrane</keyword>
<gene>
    <name evidence="2" type="ORF">E8E13_006983</name>
</gene>
<keyword evidence="1" id="KW-1133">Transmembrane helix</keyword>
<proteinExistence type="predicted"/>
<dbReference type="InterPro" id="IPR046536">
    <property type="entry name" value="DUF6601"/>
</dbReference>
<dbReference type="Proteomes" id="UP000801428">
    <property type="component" value="Unassembled WGS sequence"/>
</dbReference>
<evidence type="ECO:0000313" key="2">
    <source>
        <dbReference type="EMBL" id="KAF3008557.1"/>
    </source>
</evidence>
<keyword evidence="1" id="KW-0812">Transmembrane</keyword>
<evidence type="ECO:0000256" key="1">
    <source>
        <dbReference type="SAM" id="Phobius"/>
    </source>
</evidence>
<dbReference type="PANTHER" id="PTHR34414">
    <property type="entry name" value="HET DOMAIN-CONTAINING PROTEIN-RELATED"/>
    <property type="match status" value="1"/>
</dbReference>
<reference evidence="2" key="1">
    <citation type="submission" date="2019-04" db="EMBL/GenBank/DDBJ databases">
        <title>Sequencing of skin fungus with MAO and IRED activity.</title>
        <authorList>
            <person name="Marsaioli A.J."/>
            <person name="Bonatto J.M.C."/>
            <person name="Reis Junior O."/>
        </authorList>
    </citation>
    <scope>NUCLEOTIDE SEQUENCE</scope>
    <source>
        <strain evidence="2">30M1</strain>
    </source>
</reference>
<dbReference type="Pfam" id="PF20246">
    <property type="entry name" value="DUF6601"/>
    <property type="match status" value="1"/>
</dbReference>
<name>A0A9P4TLY3_CURKU</name>
<dbReference type="AlphaFoldDB" id="A0A9P4TLY3"/>
<feature type="transmembrane region" description="Helical" evidence="1">
    <location>
        <begin position="291"/>
        <end position="316"/>
    </location>
</feature>
<dbReference type="OrthoDB" id="5086500at2759"/>
<dbReference type="PANTHER" id="PTHR34414:SF1">
    <property type="entry name" value="SUBTILISIN-LIKE SERINE PROTEASE"/>
    <property type="match status" value="1"/>
</dbReference>
<organism evidence="2 3">
    <name type="scientific">Curvularia kusanoi</name>
    <name type="common">Cochliobolus kusanoi</name>
    <dbReference type="NCBI Taxonomy" id="90978"/>
    <lineage>
        <taxon>Eukaryota</taxon>
        <taxon>Fungi</taxon>
        <taxon>Dikarya</taxon>
        <taxon>Ascomycota</taxon>
        <taxon>Pezizomycotina</taxon>
        <taxon>Dothideomycetes</taxon>
        <taxon>Pleosporomycetidae</taxon>
        <taxon>Pleosporales</taxon>
        <taxon>Pleosporineae</taxon>
        <taxon>Pleosporaceae</taxon>
        <taxon>Curvularia</taxon>
    </lineage>
</organism>
<sequence>MAYSVPFQTPLLNTVDADGVVQPEIPLLPATYRKKHRITAIGNDICSFLEAELNVSRLNDVHDWLWLVGLPSAARPLHYQVVKRRDIVVTEQLDLHLVWSSSATSVIYIKPLPRFLLCSDFWRTQICVHPQVYQIALGFLLSYVALIEREADYDLALRHGLVPKEVTWVAWLALVNELVGGSAQEKPFASDAASASSVGLLRGDACVNRRFHYGELRLGRLNWIYRIIRGEFRGYLSGCTNYGTFMRENTNSLITLFAYTTIVLSAMQVGLSTELLANDYAFGMASSVFSIFSILAPLVCIVAIMGVLAIIIIANLTRTLRIRRLKQSQGVKV</sequence>
<comment type="caution">
    <text evidence="2">The sequence shown here is derived from an EMBL/GenBank/DDBJ whole genome shotgun (WGS) entry which is preliminary data.</text>
</comment>
<protein>
    <submittedName>
        <fullName evidence="2">Uncharacterized protein</fullName>
    </submittedName>
</protein>
<dbReference type="EMBL" id="SWKU01000003">
    <property type="protein sequence ID" value="KAF3008557.1"/>
    <property type="molecule type" value="Genomic_DNA"/>
</dbReference>
<accession>A0A9P4TLY3</accession>
<evidence type="ECO:0000313" key="3">
    <source>
        <dbReference type="Proteomes" id="UP000801428"/>
    </source>
</evidence>